<reference evidence="3" key="1">
    <citation type="journal article" date="2011" name="Nat. Biotechnol.">
        <title>The genomic sequence of the Chinese hamster ovary (CHO)-K1 cell line.</title>
        <authorList>
            <person name="Xu X."/>
            <person name="Nagarajan H."/>
            <person name="Lewis N.E."/>
            <person name="Pan S."/>
            <person name="Cai Z."/>
            <person name="Liu X."/>
            <person name="Chen W."/>
            <person name="Xie M."/>
            <person name="Wang W."/>
            <person name="Hammond S."/>
            <person name="Andersen M.R."/>
            <person name="Neff N."/>
            <person name="Passarelli B."/>
            <person name="Koh W."/>
            <person name="Fan H.C."/>
            <person name="Wang J."/>
            <person name="Gui Y."/>
            <person name="Lee K.H."/>
            <person name="Betenbaugh M.J."/>
            <person name="Quake S.R."/>
            <person name="Famili I."/>
            <person name="Palsson B.O."/>
            <person name="Wang J."/>
        </authorList>
    </citation>
    <scope>NUCLEOTIDE SEQUENCE [LARGE SCALE GENOMIC DNA]</scope>
    <source>
        <strain evidence="3">CHO K1 cell line</strain>
    </source>
</reference>
<evidence type="ECO:0000313" key="2">
    <source>
        <dbReference type="EMBL" id="EGW08101.1"/>
    </source>
</evidence>
<keyword evidence="1" id="KW-1133">Transmembrane helix</keyword>
<protein>
    <submittedName>
        <fullName evidence="2">Ephrin-B2</fullName>
    </submittedName>
</protein>
<dbReference type="AlphaFoldDB" id="G3HSR3"/>
<proteinExistence type="predicted"/>
<dbReference type="STRING" id="10029.G3HSR3"/>
<name>G3HSR3_CRIGR</name>
<feature type="transmembrane region" description="Helical" evidence="1">
    <location>
        <begin position="26"/>
        <end position="52"/>
    </location>
</feature>
<dbReference type="Proteomes" id="UP000001075">
    <property type="component" value="Unassembled WGS sequence"/>
</dbReference>
<keyword evidence="1" id="KW-0472">Membrane</keyword>
<organism evidence="2 3">
    <name type="scientific">Cricetulus griseus</name>
    <name type="common">Chinese hamster</name>
    <name type="synonym">Cricetulus barabensis griseus</name>
    <dbReference type="NCBI Taxonomy" id="10029"/>
    <lineage>
        <taxon>Eukaryota</taxon>
        <taxon>Metazoa</taxon>
        <taxon>Chordata</taxon>
        <taxon>Craniata</taxon>
        <taxon>Vertebrata</taxon>
        <taxon>Euteleostomi</taxon>
        <taxon>Mammalia</taxon>
        <taxon>Eutheria</taxon>
        <taxon>Euarchontoglires</taxon>
        <taxon>Glires</taxon>
        <taxon>Rodentia</taxon>
        <taxon>Myomorpha</taxon>
        <taxon>Muroidea</taxon>
        <taxon>Cricetidae</taxon>
        <taxon>Cricetinae</taxon>
        <taxon>Cricetulus</taxon>
    </lineage>
</organism>
<dbReference type="InParanoid" id="G3HSR3"/>
<sequence>MLAQVFHPPAKADGYQRHLLEPPGSIVALLAGITSGCIIFVVIIITLVVLLLKYRRRHLKHSPQHTITSKRGCNNYGWEPSDVILPLRTADNVFCPHYEKVSRDYGHPVYIMQDMPPQSPGQHLLQRLRPGTFASQGNSHLVVGAGTA</sequence>
<gene>
    <name evidence="2" type="ORF">I79_013907</name>
</gene>
<keyword evidence="1" id="KW-0812">Transmembrane</keyword>
<evidence type="ECO:0000256" key="1">
    <source>
        <dbReference type="SAM" id="Phobius"/>
    </source>
</evidence>
<accession>G3HSR3</accession>
<evidence type="ECO:0000313" key="3">
    <source>
        <dbReference type="Proteomes" id="UP000001075"/>
    </source>
</evidence>
<dbReference type="EMBL" id="JH000670">
    <property type="protein sequence ID" value="EGW08101.1"/>
    <property type="molecule type" value="Genomic_DNA"/>
</dbReference>